<keyword evidence="2" id="KW-0560">Oxidoreductase</keyword>
<dbReference type="FunFam" id="3.40.50.720:FF:000084">
    <property type="entry name" value="Short-chain dehydrogenase reductase"/>
    <property type="match status" value="1"/>
</dbReference>
<dbReference type="InterPro" id="IPR036291">
    <property type="entry name" value="NAD(P)-bd_dom_sf"/>
</dbReference>
<dbReference type="PANTHER" id="PTHR43180:SF28">
    <property type="entry name" value="NAD(P)-BINDING ROSSMANN-FOLD SUPERFAMILY PROTEIN"/>
    <property type="match status" value="1"/>
</dbReference>
<evidence type="ECO:0000313" key="5">
    <source>
        <dbReference type="EMBL" id="CAB5016666.1"/>
    </source>
</evidence>
<dbReference type="AlphaFoldDB" id="A0A6J7QI17"/>
<evidence type="ECO:0000256" key="3">
    <source>
        <dbReference type="ARBA" id="ARBA00023027"/>
    </source>
</evidence>
<evidence type="ECO:0000256" key="4">
    <source>
        <dbReference type="ARBA" id="ARBA00023098"/>
    </source>
</evidence>
<name>A0A6J7QI17_9ZZZZ</name>
<organism evidence="5">
    <name type="scientific">freshwater metagenome</name>
    <dbReference type="NCBI Taxonomy" id="449393"/>
    <lineage>
        <taxon>unclassified sequences</taxon>
        <taxon>metagenomes</taxon>
        <taxon>ecological metagenomes</taxon>
    </lineage>
</organism>
<dbReference type="Pfam" id="PF13561">
    <property type="entry name" value="adh_short_C2"/>
    <property type="match status" value="1"/>
</dbReference>
<evidence type="ECO:0000256" key="1">
    <source>
        <dbReference type="ARBA" id="ARBA00006484"/>
    </source>
</evidence>
<keyword evidence="3" id="KW-0520">NAD</keyword>
<dbReference type="InterPro" id="IPR002347">
    <property type="entry name" value="SDR_fam"/>
</dbReference>
<accession>A0A6J7QI17</accession>
<proteinExistence type="inferred from homology"/>
<dbReference type="SUPFAM" id="SSF51735">
    <property type="entry name" value="NAD(P)-binding Rossmann-fold domains"/>
    <property type="match status" value="1"/>
</dbReference>
<dbReference type="Gene3D" id="3.40.50.720">
    <property type="entry name" value="NAD(P)-binding Rossmann-like Domain"/>
    <property type="match status" value="1"/>
</dbReference>
<keyword evidence="4" id="KW-0443">Lipid metabolism</keyword>
<evidence type="ECO:0000256" key="2">
    <source>
        <dbReference type="ARBA" id="ARBA00023002"/>
    </source>
</evidence>
<dbReference type="PANTHER" id="PTHR43180">
    <property type="entry name" value="3-OXOACYL-(ACYL-CARRIER-PROTEIN) REDUCTASE (AFU_ORTHOLOGUE AFUA_6G11210)"/>
    <property type="match status" value="1"/>
</dbReference>
<reference evidence="5" key="1">
    <citation type="submission" date="2020-05" db="EMBL/GenBank/DDBJ databases">
        <authorList>
            <person name="Chiriac C."/>
            <person name="Salcher M."/>
            <person name="Ghai R."/>
            <person name="Kavagutti S V."/>
        </authorList>
    </citation>
    <scope>NUCLEOTIDE SEQUENCE</scope>
</reference>
<dbReference type="GO" id="GO:0016491">
    <property type="term" value="F:oxidoreductase activity"/>
    <property type="evidence" value="ECO:0007669"/>
    <property type="project" value="UniProtKB-KW"/>
</dbReference>
<dbReference type="PRINTS" id="PR00080">
    <property type="entry name" value="SDRFAMILY"/>
</dbReference>
<dbReference type="GO" id="GO:0006629">
    <property type="term" value="P:lipid metabolic process"/>
    <property type="evidence" value="ECO:0007669"/>
    <property type="project" value="UniProtKB-KW"/>
</dbReference>
<sequence>MDSVATGRLAGKSAVVTGGARGIGEGIVRLYVEEGARCIIADVDDEAGERLEAELAPNAIFVHTDVTSESDIETAISAAILEFGGLDIMVNNAGVVGVIGHIGDTRLADYERTMSILLTSVFLGTKLATNVFKRQRSGVVINTSSTAGMNGGLGPHVYTAAKHAVIGLSKSVAVEMAPFDVRVNVLCPGATVSSLTAGIVTGDKDNLADAAVKMGAKYAGGKAPMPRDMANAALFMASDESAFMNGAVIVIDSGKEVLSDRGRDKFYPAE</sequence>
<dbReference type="PRINTS" id="PR00081">
    <property type="entry name" value="GDHRDH"/>
</dbReference>
<dbReference type="EMBL" id="CAFBPD010000205">
    <property type="protein sequence ID" value="CAB5016666.1"/>
    <property type="molecule type" value="Genomic_DNA"/>
</dbReference>
<protein>
    <submittedName>
        <fullName evidence="5">Unannotated protein</fullName>
    </submittedName>
</protein>
<comment type="similarity">
    <text evidence="1">Belongs to the short-chain dehydrogenases/reductases (SDR) family.</text>
</comment>
<gene>
    <name evidence="5" type="ORF">UFOPK4061_01159</name>
</gene>